<dbReference type="GO" id="GO:0016747">
    <property type="term" value="F:acyltransferase activity, transferring groups other than amino-acyl groups"/>
    <property type="evidence" value="ECO:0007669"/>
    <property type="project" value="InterPro"/>
</dbReference>
<dbReference type="AlphaFoldDB" id="A0A8H7WH38"/>
<dbReference type="InterPro" id="IPR000182">
    <property type="entry name" value="GNAT_dom"/>
</dbReference>
<evidence type="ECO:0000313" key="3">
    <source>
        <dbReference type="Proteomes" id="UP000664132"/>
    </source>
</evidence>
<dbReference type="CDD" id="cd04301">
    <property type="entry name" value="NAT_SF"/>
    <property type="match status" value="1"/>
</dbReference>
<dbReference type="Gene3D" id="3.40.630.30">
    <property type="match status" value="1"/>
</dbReference>
<dbReference type="EMBL" id="JAFJYH010000017">
    <property type="protein sequence ID" value="KAG4424740.1"/>
    <property type="molecule type" value="Genomic_DNA"/>
</dbReference>
<dbReference type="PANTHER" id="PTHR42791">
    <property type="entry name" value="GNAT FAMILY ACETYLTRANSFERASE"/>
    <property type="match status" value="1"/>
</dbReference>
<keyword evidence="3" id="KW-1185">Reference proteome</keyword>
<gene>
    <name evidence="2" type="ORF">IFR04_002088</name>
</gene>
<dbReference type="Pfam" id="PF00583">
    <property type="entry name" value="Acetyltransf_1"/>
    <property type="match status" value="1"/>
</dbReference>
<organism evidence="2 3">
    <name type="scientific">Cadophora malorum</name>
    <dbReference type="NCBI Taxonomy" id="108018"/>
    <lineage>
        <taxon>Eukaryota</taxon>
        <taxon>Fungi</taxon>
        <taxon>Dikarya</taxon>
        <taxon>Ascomycota</taxon>
        <taxon>Pezizomycotina</taxon>
        <taxon>Leotiomycetes</taxon>
        <taxon>Helotiales</taxon>
        <taxon>Ploettnerulaceae</taxon>
        <taxon>Cadophora</taxon>
    </lineage>
</organism>
<evidence type="ECO:0000313" key="2">
    <source>
        <dbReference type="EMBL" id="KAG4424740.1"/>
    </source>
</evidence>
<dbReference type="OrthoDB" id="544277at2759"/>
<protein>
    <recommendedName>
        <fullName evidence="1">N-acetyltransferase domain-containing protein</fullName>
    </recommendedName>
</protein>
<feature type="domain" description="N-acetyltransferase" evidence="1">
    <location>
        <begin position="141"/>
        <end position="198"/>
    </location>
</feature>
<sequence>MATTTSITTGHREFIPAATSLLSTAFLTDPTMTYILSSLTDTERPSYFPIYFKTLLTAATLNGASISCIKSSGSESEEGSGEWESCGVLMPQGADVGNVWTAVQAGWLGVLWKLGWKGYRRMAVETAGLTEACKSKALANDEKYYYIFFLGTLPSSRGRGHCSRLIKHYQTLAAQEGVPIWMEAATEYCWKLYLKLGFVTVEELKLAEGKADETGRQCEGGKGVALWAMIWRPEMGVGGFK</sequence>
<dbReference type="InterPro" id="IPR016181">
    <property type="entry name" value="Acyl_CoA_acyltransferase"/>
</dbReference>
<dbReference type="Proteomes" id="UP000664132">
    <property type="component" value="Unassembled WGS sequence"/>
</dbReference>
<dbReference type="InterPro" id="IPR052523">
    <property type="entry name" value="Trichothecene_AcTrans"/>
</dbReference>
<proteinExistence type="predicted"/>
<reference evidence="2" key="1">
    <citation type="submission" date="2021-02" db="EMBL/GenBank/DDBJ databases">
        <title>Genome sequence Cadophora malorum strain M34.</title>
        <authorList>
            <person name="Stefanovic E."/>
            <person name="Vu D."/>
            <person name="Scully C."/>
            <person name="Dijksterhuis J."/>
            <person name="Roader J."/>
            <person name="Houbraken J."/>
        </authorList>
    </citation>
    <scope>NUCLEOTIDE SEQUENCE</scope>
    <source>
        <strain evidence="2">M34</strain>
    </source>
</reference>
<dbReference type="SUPFAM" id="SSF55729">
    <property type="entry name" value="Acyl-CoA N-acyltransferases (Nat)"/>
    <property type="match status" value="1"/>
</dbReference>
<dbReference type="PANTHER" id="PTHR42791:SF1">
    <property type="entry name" value="N-ACETYLTRANSFERASE DOMAIN-CONTAINING PROTEIN"/>
    <property type="match status" value="1"/>
</dbReference>
<accession>A0A8H7WH38</accession>
<name>A0A8H7WH38_9HELO</name>
<evidence type="ECO:0000259" key="1">
    <source>
        <dbReference type="Pfam" id="PF00583"/>
    </source>
</evidence>
<comment type="caution">
    <text evidence="2">The sequence shown here is derived from an EMBL/GenBank/DDBJ whole genome shotgun (WGS) entry which is preliminary data.</text>
</comment>